<comment type="caution">
    <text evidence="1">The sequence shown here is derived from an EMBL/GenBank/DDBJ whole genome shotgun (WGS) entry which is preliminary data.</text>
</comment>
<keyword evidence="2" id="KW-1185">Reference proteome</keyword>
<sequence>MSDQGTLDVVRVRFSVPEAHTLRETAHGKRAAAGAVGQRESWTYEEIGPAGELVARYEAWRHTPEGRLKPLEGWRKMAPDGATIGGADHGYGE</sequence>
<protein>
    <submittedName>
        <fullName evidence="1">Uncharacterized protein</fullName>
    </submittedName>
</protein>
<evidence type="ECO:0000313" key="1">
    <source>
        <dbReference type="EMBL" id="MBB5751360.1"/>
    </source>
</evidence>
<dbReference type="Proteomes" id="UP000523821">
    <property type="component" value="Unassembled WGS sequence"/>
</dbReference>
<name>A0A7W9FJB7_9HYPH</name>
<organism evidence="1 2">
    <name type="scientific">Prosthecomicrobium pneumaticum</name>
    <dbReference type="NCBI Taxonomy" id="81895"/>
    <lineage>
        <taxon>Bacteria</taxon>
        <taxon>Pseudomonadati</taxon>
        <taxon>Pseudomonadota</taxon>
        <taxon>Alphaproteobacteria</taxon>
        <taxon>Hyphomicrobiales</taxon>
        <taxon>Kaistiaceae</taxon>
        <taxon>Prosthecomicrobium</taxon>
    </lineage>
</organism>
<evidence type="ECO:0000313" key="2">
    <source>
        <dbReference type="Proteomes" id="UP000523821"/>
    </source>
</evidence>
<dbReference type="EMBL" id="JACHOO010000001">
    <property type="protein sequence ID" value="MBB5751360.1"/>
    <property type="molecule type" value="Genomic_DNA"/>
</dbReference>
<reference evidence="1 2" key="1">
    <citation type="submission" date="2020-08" db="EMBL/GenBank/DDBJ databases">
        <title>Genomic Encyclopedia of Type Strains, Phase IV (KMG-IV): sequencing the most valuable type-strain genomes for metagenomic binning, comparative biology and taxonomic classification.</title>
        <authorList>
            <person name="Goeker M."/>
        </authorList>
    </citation>
    <scope>NUCLEOTIDE SEQUENCE [LARGE SCALE GENOMIC DNA]</scope>
    <source>
        <strain evidence="1 2">DSM 16268</strain>
    </source>
</reference>
<accession>A0A7W9FJB7</accession>
<proteinExistence type="predicted"/>
<dbReference type="AlphaFoldDB" id="A0A7W9FJB7"/>
<gene>
    <name evidence="1" type="ORF">GGQ63_000403</name>
</gene>